<reference evidence="13 14" key="1">
    <citation type="submission" date="2023-11" db="EMBL/GenBank/DDBJ databases">
        <title>MicrobeMod: A computational toolkit for identifying prokaryotic methylation and restriction-modification with nanopore sequencing.</title>
        <authorList>
            <person name="Crits-Christoph A."/>
            <person name="Kang S.C."/>
            <person name="Lee H."/>
            <person name="Ostrov N."/>
        </authorList>
    </citation>
    <scope>NUCLEOTIDE SEQUENCE [LARGE SCALE GENOMIC DNA]</scope>
    <source>
        <strain evidence="13 14">ATCC 49870</strain>
    </source>
</reference>
<evidence type="ECO:0000256" key="3">
    <source>
        <dbReference type="ARBA" id="ARBA00022475"/>
    </source>
</evidence>
<name>A0ABZ0YWN9_9GAMM</name>
<dbReference type="EMBL" id="CP140153">
    <property type="protein sequence ID" value="WQH16591.1"/>
    <property type="molecule type" value="Genomic_DNA"/>
</dbReference>
<evidence type="ECO:0000313" key="14">
    <source>
        <dbReference type="Proteomes" id="UP001327459"/>
    </source>
</evidence>
<evidence type="ECO:0000256" key="7">
    <source>
        <dbReference type="ARBA" id="ARBA00022989"/>
    </source>
</evidence>
<accession>A0ABZ0YWN9</accession>
<dbReference type="Pfam" id="PF07963">
    <property type="entry name" value="N_methyl"/>
    <property type="match status" value="1"/>
</dbReference>
<evidence type="ECO:0000256" key="11">
    <source>
        <dbReference type="SAM" id="Phobius"/>
    </source>
</evidence>
<dbReference type="Pfam" id="PF12019">
    <property type="entry name" value="GspH"/>
    <property type="match status" value="1"/>
</dbReference>
<protein>
    <recommendedName>
        <fullName evidence="2">Type II secretion system protein H</fullName>
    </recommendedName>
    <alternativeName>
        <fullName evidence="10">General secretion pathway protein H</fullName>
    </alternativeName>
</protein>
<comment type="similarity">
    <text evidence="9">Belongs to the GSP H family.</text>
</comment>
<keyword evidence="8 11" id="KW-0472">Membrane</keyword>
<gene>
    <name evidence="13" type="ORF">SR882_01440</name>
</gene>
<dbReference type="PROSITE" id="PS00409">
    <property type="entry name" value="PROKAR_NTER_METHYL"/>
    <property type="match status" value="1"/>
</dbReference>
<feature type="domain" description="General secretion pathway GspH" evidence="12">
    <location>
        <begin position="64"/>
        <end position="190"/>
    </location>
</feature>
<sequence>MLKEERATPTGVALPVCRLAACRTNEGGFSLIELMIAVALTAILLSIAIPAFSSMMAQNQLAAATNAARGALMAARQSAVTKGRPVSLCAGTPDSGCSGDWSAGEWVVFDDADHSGDIDADERVVRHGRVPALGDTVRLDANGPLRTALVYVPMGHAERVSGAFGAGRLRVCAATDLAPNARELVISASGRVRLQSVDFDGACPEL</sequence>
<dbReference type="InterPro" id="IPR045584">
    <property type="entry name" value="Pilin-like"/>
</dbReference>
<evidence type="ECO:0000256" key="2">
    <source>
        <dbReference type="ARBA" id="ARBA00021549"/>
    </source>
</evidence>
<dbReference type="SUPFAM" id="SSF54523">
    <property type="entry name" value="Pili subunits"/>
    <property type="match status" value="1"/>
</dbReference>
<keyword evidence="3" id="KW-1003">Cell membrane</keyword>
<evidence type="ECO:0000259" key="12">
    <source>
        <dbReference type="Pfam" id="PF12019"/>
    </source>
</evidence>
<feature type="transmembrane region" description="Helical" evidence="11">
    <location>
        <begin position="34"/>
        <end position="52"/>
    </location>
</feature>
<organism evidence="13 14">
    <name type="scientific">Guyparkeria halophila</name>
    <dbReference type="NCBI Taxonomy" id="47960"/>
    <lineage>
        <taxon>Bacteria</taxon>
        <taxon>Pseudomonadati</taxon>
        <taxon>Pseudomonadota</taxon>
        <taxon>Gammaproteobacteria</taxon>
        <taxon>Chromatiales</taxon>
        <taxon>Thioalkalibacteraceae</taxon>
        <taxon>Guyparkeria</taxon>
    </lineage>
</organism>
<dbReference type="InterPro" id="IPR022346">
    <property type="entry name" value="T2SS_GspH"/>
</dbReference>
<keyword evidence="4" id="KW-0488">Methylation</keyword>
<evidence type="ECO:0000313" key="13">
    <source>
        <dbReference type="EMBL" id="WQH16591.1"/>
    </source>
</evidence>
<dbReference type="NCBIfam" id="TIGR02532">
    <property type="entry name" value="IV_pilin_GFxxxE"/>
    <property type="match status" value="1"/>
</dbReference>
<dbReference type="Proteomes" id="UP001327459">
    <property type="component" value="Chromosome"/>
</dbReference>
<evidence type="ECO:0000256" key="1">
    <source>
        <dbReference type="ARBA" id="ARBA00004377"/>
    </source>
</evidence>
<evidence type="ECO:0000256" key="10">
    <source>
        <dbReference type="ARBA" id="ARBA00030775"/>
    </source>
</evidence>
<dbReference type="InterPro" id="IPR012902">
    <property type="entry name" value="N_methyl_site"/>
</dbReference>
<evidence type="ECO:0000256" key="9">
    <source>
        <dbReference type="ARBA" id="ARBA00025772"/>
    </source>
</evidence>
<evidence type="ECO:0000256" key="6">
    <source>
        <dbReference type="ARBA" id="ARBA00022692"/>
    </source>
</evidence>
<evidence type="ECO:0000256" key="5">
    <source>
        <dbReference type="ARBA" id="ARBA00022519"/>
    </source>
</evidence>
<dbReference type="RefSeq" id="WP_322521582.1">
    <property type="nucleotide sequence ID" value="NZ_CP140153.1"/>
</dbReference>
<keyword evidence="6 11" id="KW-0812">Transmembrane</keyword>
<evidence type="ECO:0000256" key="8">
    <source>
        <dbReference type="ARBA" id="ARBA00023136"/>
    </source>
</evidence>
<evidence type="ECO:0000256" key="4">
    <source>
        <dbReference type="ARBA" id="ARBA00022481"/>
    </source>
</evidence>
<dbReference type="Gene3D" id="3.55.40.10">
    <property type="entry name" value="minor pseudopilin epsh domain"/>
    <property type="match status" value="1"/>
</dbReference>
<keyword evidence="7 11" id="KW-1133">Transmembrane helix</keyword>
<keyword evidence="5" id="KW-0997">Cell inner membrane</keyword>
<keyword evidence="14" id="KW-1185">Reference proteome</keyword>
<proteinExistence type="inferred from homology"/>
<comment type="subcellular location">
    <subcellularLocation>
        <location evidence="1">Cell inner membrane</location>
        <topology evidence="1">Single-pass membrane protein</topology>
    </subcellularLocation>
</comment>